<dbReference type="InterPro" id="IPR009604">
    <property type="entry name" value="LsmAD_domain"/>
</dbReference>
<dbReference type="AlphaFoldDB" id="A0A6V7S1D2"/>
<dbReference type="Pfam" id="PF14438">
    <property type="entry name" value="SM-ATX"/>
    <property type="match status" value="1"/>
</dbReference>
<name>A0A6V7S1D2_PLAVN</name>
<dbReference type="SMART" id="SM01272">
    <property type="entry name" value="LsmAD"/>
    <property type="match status" value="1"/>
</dbReference>
<dbReference type="VEuPathDB" id="PlasmoDB:PVBDA_0801170"/>
<accession>A0A6V7S1D2</accession>
<dbReference type="InterPro" id="IPR025852">
    <property type="entry name" value="SM_dom_ATX"/>
</dbReference>
<dbReference type="PANTHER" id="PTHR12854:SF7">
    <property type="entry name" value="ATAXIN-2 HOMOLOG"/>
    <property type="match status" value="1"/>
</dbReference>
<organism evidence="3 4">
    <name type="scientific">Plasmodium vinckei brucechwatti</name>
    <dbReference type="NCBI Taxonomy" id="119398"/>
    <lineage>
        <taxon>Eukaryota</taxon>
        <taxon>Sar</taxon>
        <taxon>Alveolata</taxon>
        <taxon>Apicomplexa</taxon>
        <taxon>Aconoidasida</taxon>
        <taxon>Haemosporida</taxon>
        <taxon>Plasmodiidae</taxon>
        <taxon>Plasmodium</taxon>
        <taxon>Plasmodium (Vinckeia)</taxon>
    </lineage>
</organism>
<evidence type="ECO:0000256" key="1">
    <source>
        <dbReference type="SAM" id="MobiDB-lite"/>
    </source>
</evidence>
<protein>
    <submittedName>
        <fullName evidence="3">Ataxin-2 like protein, putative</fullName>
    </submittedName>
</protein>
<feature type="compositionally biased region" description="Low complexity" evidence="1">
    <location>
        <begin position="259"/>
        <end position="268"/>
    </location>
</feature>
<gene>
    <name evidence="3" type="ORF">PVBDA_0801170</name>
</gene>
<sequence>MNKIENNHLQNRHKKINEDRLTYVMTCLFGNEVNVHMKDGNEIKGLFHGYNCNSDNSNSNNREGDISLNYAQVLAKNDKLSGPINKAMIIPENAYTTIIAKNINLELKDPDEVKNVKDNFKIDADISLKKKKPHSANRELKRWVCDDNNIDDPNYAKLKLDDKLNEPWDQFEQNRKLYGVTTTYKEEIYTTNLDINKVPHHVKLQADKIAKELENRGVHLDPEDLLHIFFHNSVNLFILEFLFLAILNKQKKINFTISSSNEENNSSNKKNRGSSKNPATQNAEFIGINALNLEPALPKLDEKTRPEWIMLKNKTKNRASNKKDKSTEKMEFITAAKEFNEKLAK</sequence>
<evidence type="ECO:0000259" key="2">
    <source>
        <dbReference type="SMART" id="SM01272"/>
    </source>
</evidence>
<dbReference type="PANTHER" id="PTHR12854">
    <property type="entry name" value="ATAXIN 2-RELATED"/>
    <property type="match status" value="1"/>
</dbReference>
<dbReference type="Proteomes" id="UP000515550">
    <property type="component" value="Chromosome PVBDA_08"/>
</dbReference>
<dbReference type="InterPro" id="IPR045117">
    <property type="entry name" value="ATXN2-like"/>
</dbReference>
<feature type="region of interest" description="Disordered" evidence="1">
    <location>
        <begin position="259"/>
        <end position="279"/>
    </location>
</feature>
<dbReference type="Pfam" id="PF06741">
    <property type="entry name" value="LsmAD"/>
    <property type="match status" value="1"/>
</dbReference>
<reference evidence="3 4" key="1">
    <citation type="submission" date="2020-08" db="EMBL/GenBank/DDBJ databases">
        <authorList>
            <person name="Ramaprasad A."/>
        </authorList>
    </citation>
    <scope>NUCLEOTIDE SEQUENCE [LARGE SCALE GENOMIC DNA]</scope>
</reference>
<evidence type="ECO:0000313" key="3">
    <source>
        <dbReference type="EMBL" id="CAD2090041.1"/>
    </source>
</evidence>
<feature type="domain" description="LsmAD" evidence="2">
    <location>
        <begin position="178"/>
        <end position="237"/>
    </location>
</feature>
<proteinExistence type="predicted"/>
<dbReference type="EMBL" id="LR865386">
    <property type="protein sequence ID" value="CAD2090041.1"/>
    <property type="molecule type" value="Genomic_DNA"/>
</dbReference>
<dbReference type="GO" id="GO:0034063">
    <property type="term" value="P:stress granule assembly"/>
    <property type="evidence" value="ECO:0007669"/>
    <property type="project" value="TreeGrafter"/>
</dbReference>
<dbReference type="GO" id="GO:0010494">
    <property type="term" value="C:cytoplasmic stress granule"/>
    <property type="evidence" value="ECO:0007669"/>
    <property type="project" value="TreeGrafter"/>
</dbReference>
<dbReference type="GO" id="GO:0003729">
    <property type="term" value="F:mRNA binding"/>
    <property type="evidence" value="ECO:0007669"/>
    <property type="project" value="TreeGrafter"/>
</dbReference>
<evidence type="ECO:0000313" key="4">
    <source>
        <dbReference type="Proteomes" id="UP000515550"/>
    </source>
</evidence>